<dbReference type="PANTHER" id="PTHR46568">
    <property type="entry name" value="ALKYLDIHYDROXYACETONEPHOSPHATE SYNTHASE, PEROXISOMAL"/>
    <property type="match status" value="1"/>
</dbReference>
<feature type="region of interest" description="Disordered" evidence="2">
    <location>
        <begin position="60"/>
        <end position="90"/>
    </location>
</feature>
<gene>
    <name evidence="4" type="ORF">GCM10017581_018830</name>
</gene>
<feature type="domain" description="FAD linked oxidase N-terminal" evidence="3">
    <location>
        <begin position="4"/>
        <end position="62"/>
    </location>
</feature>
<accession>A0A9W6KEP1</accession>
<dbReference type="Proteomes" id="UP001143480">
    <property type="component" value="Unassembled WGS sequence"/>
</dbReference>
<dbReference type="AlphaFoldDB" id="A0A9W6KEP1"/>
<keyword evidence="5" id="KW-1185">Reference proteome</keyword>
<evidence type="ECO:0000313" key="5">
    <source>
        <dbReference type="Proteomes" id="UP001143480"/>
    </source>
</evidence>
<dbReference type="InterPro" id="IPR025650">
    <property type="entry name" value="Alkyl-DHAP_Synthase"/>
</dbReference>
<dbReference type="PANTHER" id="PTHR46568:SF1">
    <property type="entry name" value="ALKYLDIHYDROXYACETONEPHOSPHATE SYNTHASE, PEROXISOMAL"/>
    <property type="match status" value="1"/>
</dbReference>
<organism evidence="4 5">
    <name type="scientific">Dactylosporangium matsuzakiense</name>
    <dbReference type="NCBI Taxonomy" id="53360"/>
    <lineage>
        <taxon>Bacteria</taxon>
        <taxon>Bacillati</taxon>
        <taxon>Actinomycetota</taxon>
        <taxon>Actinomycetes</taxon>
        <taxon>Micromonosporales</taxon>
        <taxon>Micromonosporaceae</taxon>
        <taxon>Dactylosporangium</taxon>
    </lineage>
</organism>
<dbReference type="SUPFAM" id="SSF56176">
    <property type="entry name" value="FAD-binding/transporter-associated domain-like"/>
    <property type="match status" value="1"/>
</dbReference>
<comment type="caution">
    <text evidence="4">The sequence shown here is derived from an EMBL/GenBank/DDBJ whole genome shotgun (WGS) entry which is preliminary data.</text>
</comment>
<feature type="compositionally biased region" description="Low complexity" evidence="2">
    <location>
        <begin position="60"/>
        <end position="70"/>
    </location>
</feature>
<proteinExistence type="inferred from homology"/>
<evidence type="ECO:0000256" key="2">
    <source>
        <dbReference type="SAM" id="MobiDB-lite"/>
    </source>
</evidence>
<dbReference type="EMBL" id="BSFP01000007">
    <property type="protein sequence ID" value="GLL00143.1"/>
    <property type="molecule type" value="Genomic_DNA"/>
</dbReference>
<dbReference type="GO" id="GO:0008609">
    <property type="term" value="F:alkylglycerone-phosphate synthase activity"/>
    <property type="evidence" value="ECO:0007669"/>
    <property type="project" value="InterPro"/>
</dbReference>
<dbReference type="Gene3D" id="3.30.465.10">
    <property type="match status" value="1"/>
</dbReference>
<protein>
    <recommendedName>
        <fullName evidence="3">FAD linked oxidase N-terminal domain-containing protein</fullName>
    </recommendedName>
</protein>
<dbReference type="GO" id="GO:0050660">
    <property type="term" value="F:flavin adenine dinucleotide binding"/>
    <property type="evidence" value="ECO:0007669"/>
    <property type="project" value="InterPro"/>
</dbReference>
<reference evidence="4" key="1">
    <citation type="journal article" date="2014" name="Int. J. Syst. Evol. Microbiol.">
        <title>Complete genome sequence of Corynebacterium casei LMG S-19264T (=DSM 44701T), isolated from a smear-ripened cheese.</title>
        <authorList>
            <consortium name="US DOE Joint Genome Institute (JGI-PGF)"/>
            <person name="Walter F."/>
            <person name="Albersmeier A."/>
            <person name="Kalinowski J."/>
            <person name="Ruckert C."/>
        </authorList>
    </citation>
    <scope>NUCLEOTIDE SEQUENCE</scope>
    <source>
        <strain evidence="4">VKM Ac-1321</strain>
    </source>
</reference>
<evidence type="ECO:0000313" key="4">
    <source>
        <dbReference type="EMBL" id="GLL00143.1"/>
    </source>
</evidence>
<reference evidence="4" key="2">
    <citation type="submission" date="2023-01" db="EMBL/GenBank/DDBJ databases">
        <authorList>
            <person name="Sun Q."/>
            <person name="Evtushenko L."/>
        </authorList>
    </citation>
    <scope>NUCLEOTIDE SEQUENCE</scope>
    <source>
        <strain evidence="4">VKM Ac-1321</strain>
    </source>
</reference>
<dbReference type="Pfam" id="PF01565">
    <property type="entry name" value="FAD_binding_4"/>
    <property type="match status" value="1"/>
</dbReference>
<comment type="similarity">
    <text evidence="1">Belongs to the FAD-binding oxidoreductase/transferase type 4 family.</text>
</comment>
<dbReference type="InterPro" id="IPR016169">
    <property type="entry name" value="FAD-bd_PCMH_sub2"/>
</dbReference>
<dbReference type="InterPro" id="IPR036318">
    <property type="entry name" value="FAD-bd_PCMH-like_sf"/>
</dbReference>
<name>A0A9W6KEP1_9ACTN</name>
<dbReference type="InterPro" id="IPR006094">
    <property type="entry name" value="Oxid_FAD_bind_N"/>
</dbReference>
<evidence type="ECO:0000259" key="3">
    <source>
        <dbReference type="Pfam" id="PF01565"/>
    </source>
</evidence>
<evidence type="ECO:0000256" key="1">
    <source>
        <dbReference type="ARBA" id="ARBA00008000"/>
    </source>
</evidence>
<dbReference type="GO" id="GO:0008610">
    <property type="term" value="P:lipid biosynthetic process"/>
    <property type="evidence" value="ECO:0007669"/>
    <property type="project" value="InterPro"/>
</dbReference>
<sequence length="90" mass="9642">MFGPALEAALEPHDLTLRHFPQSFEFSTVGGWLATRSGGHFATGPTRIDSFVEALRVVTPRGPSSRRGCPPAVPGPTRTPCSWAPRARSA</sequence>